<accession>A0A267DV06</accession>
<evidence type="ECO:0000259" key="7">
    <source>
        <dbReference type="SMART" id="SM00955"/>
    </source>
</evidence>
<dbReference type="InterPro" id="IPR012340">
    <property type="entry name" value="NA-bd_OB-fold"/>
</dbReference>
<dbReference type="GO" id="GO:0004540">
    <property type="term" value="F:RNA nuclease activity"/>
    <property type="evidence" value="ECO:0007669"/>
    <property type="project" value="InterPro"/>
</dbReference>
<evidence type="ECO:0000256" key="3">
    <source>
        <dbReference type="ARBA" id="ARBA00022801"/>
    </source>
</evidence>
<keyword evidence="3" id="KW-0378">Hydrolase</keyword>
<dbReference type="GO" id="GO:0043139">
    <property type="term" value="F:5'-3' DNA helicase activity"/>
    <property type="evidence" value="ECO:0007669"/>
    <property type="project" value="TreeGrafter"/>
</dbReference>
<proteinExistence type="inferred from homology"/>
<feature type="compositionally biased region" description="Basic and acidic residues" evidence="6">
    <location>
        <begin position="2015"/>
        <end position="2030"/>
    </location>
</feature>
<dbReference type="SMART" id="SM00955">
    <property type="entry name" value="RNB"/>
    <property type="match status" value="1"/>
</dbReference>
<dbReference type="SUPFAM" id="SSF52540">
    <property type="entry name" value="P-loop containing nucleoside triphosphate hydrolases"/>
    <property type="match status" value="1"/>
</dbReference>
<dbReference type="CDD" id="cd18808">
    <property type="entry name" value="SF1_C_Upf1"/>
    <property type="match status" value="1"/>
</dbReference>
<evidence type="ECO:0000313" key="9">
    <source>
        <dbReference type="Proteomes" id="UP000215902"/>
    </source>
</evidence>
<dbReference type="InterPro" id="IPR041677">
    <property type="entry name" value="DNA2/NAM7_AAA_11"/>
</dbReference>
<dbReference type="PANTHER" id="PTHR43788">
    <property type="entry name" value="DNA2/NAM7 HELICASE FAMILY MEMBER"/>
    <property type="match status" value="1"/>
</dbReference>
<organism evidence="8 9">
    <name type="scientific">Macrostomum lignano</name>
    <dbReference type="NCBI Taxonomy" id="282301"/>
    <lineage>
        <taxon>Eukaryota</taxon>
        <taxon>Metazoa</taxon>
        <taxon>Spiralia</taxon>
        <taxon>Lophotrochozoa</taxon>
        <taxon>Platyhelminthes</taxon>
        <taxon>Rhabditophora</taxon>
        <taxon>Macrostomorpha</taxon>
        <taxon>Macrostomida</taxon>
        <taxon>Macrostomidae</taxon>
        <taxon>Macrostomum</taxon>
    </lineage>
</organism>
<name>A0A267DV06_9PLAT</name>
<comment type="caution">
    <text evidence="8">The sequence shown here is derived from an EMBL/GenBank/DDBJ whole genome shotgun (WGS) entry which is preliminary data.</text>
</comment>
<dbReference type="InterPro" id="IPR001900">
    <property type="entry name" value="RNase_II/R"/>
</dbReference>
<feature type="domain" description="RNB" evidence="7">
    <location>
        <begin position="407"/>
        <end position="767"/>
    </location>
</feature>
<comment type="similarity">
    <text evidence="1">Belongs to the DNA2/NAM7 helicase family.</text>
</comment>
<dbReference type="GO" id="GO:0016787">
    <property type="term" value="F:hydrolase activity"/>
    <property type="evidence" value="ECO:0007669"/>
    <property type="project" value="UniProtKB-KW"/>
</dbReference>
<dbReference type="SUPFAM" id="SSF50249">
    <property type="entry name" value="Nucleic acid-binding proteins"/>
    <property type="match status" value="1"/>
</dbReference>
<evidence type="ECO:0000256" key="1">
    <source>
        <dbReference type="ARBA" id="ARBA00007913"/>
    </source>
</evidence>
<dbReference type="Gene3D" id="3.40.50.300">
    <property type="entry name" value="P-loop containing nucleotide triphosphate hydrolases"/>
    <property type="match status" value="2"/>
</dbReference>
<dbReference type="Pfam" id="PF00773">
    <property type="entry name" value="RNB"/>
    <property type="match status" value="1"/>
</dbReference>
<dbReference type="STRING" id="282301.A0A267DV06"/>
<keyword evidence="5" id="KW-0067">ATP-binding</keyword>
<keyword evidence="9" id="KW-1185">Reference proteome</keyword>
<feature type="compositionally biased region" description="Acidic residues" evidence="6">
    <location>
        <begin position="2038"/>
        <end position="2047"/>
    </location>
</feature>
<keyword evidence="2" id="KW-0547">Nucleotide-binding</keyword>
<gene>
    <name evidence="8" type="ORF">BOX15_Mlig024320g4</name>
</gene>
<evidence type="ECO:0000256" key="4">
    <source>
        <dbReference type="ARBA" id="ARBA00022806"/>
    </source>
</evidence>
<feature type="region of interest" description="Disordered" evidence="6">
    <location>
        <begin position="2015"/>
        <end position="2047"/>
    </location>
</feature>
<dbReference type="OrthoDB" id="6287246at2759"/>
<dbReference type="InterPro" id="IPR041679">
    <property type="entry name" value="DNA2/NAM7-like_C"/>
</dbReference>
<reference evidence="8 9" key="1">
    <citation type="submission" date="2017-06" db="EMBL/GenBank/DDBJ databases">
        <title>A platform for efficient transgenesis in Macrostomum lignano, a flatworm model organism for stem cell research.</title>
        <authorList>
            <person name="Berezikov E."/>
        </authorList>
    </citation>
    <scope>NUCLEOTIDE SEQUENCE [LARGE SCALE GENOMIC DNA]</scope>
    <source>
        <strain evidence="8">DV1</strain>
        <tissue evidence="8">Whole organism</tissue>
    </source>
</reference>
<protein>
    <recommendedName>
        <fullName evidence="7">RNB domain-containing protein</fullName>
    </recommendedName>
</protein>
<dbReference type="Pfam" id="PF13086">
    <property type="entry name" value="AAA_11"/>
    <property type="match status" value="1"/>
</dbReference>
<dbReference type="InterPro" id="IPR047187">
    <property type="entry name" value="SF1_C_Upf1"/>
</dbReference>
<dbReference type="InterPro" id="IPR027417">
    <property type="entry name" value="P-loop_NTPase"/>
</dbReference>
<dbReference type="InterPro" id="IPR050534">
    <property type="entry name" value="Coronavir_polyprotein_1ab"/>
</dbReference>
<evidence type="ECO:0000256" key="6">
    <source>
        <dbReference type="SAM" id="MobiDB-lite"/>
    </source>
</evidence>
<dbReference type="Pfam" id="PF13087">
    <property type="entry name" value="AAA_12"/>
    <property type="match status" value="2"/>
</dbReference>
<evidence type="ECO:0000256" key="2">
    <source>
        <dbReference type="ARBA" id="ARBA00022741"/>
    </source>
</evidence>
<dbReference type="Proteomes" id="UP000215902">
    <property type="component" value="Unassembled WGS sequence"/>
</dbReference>
<evidence type="ECO:0000313" key="8">
    <source>
        <dbReference type="EMBL" id="PAA53143.1"/>
    </source>
</evidence>
<dbReference type="EMBL" id="NIVC01003126">
    <property type="protein sequence ID" value="PAA53143.1"/>
    <property type="molecule type" value="Genomic_DNA"/>
</dbReference>
<evidence type="ECO:0000256" key="5">
    <source>
        <dbReference type="ARBA" id="ARBA00022840"/>
    </source>
</evidence>
<keyword evidence="4" id="KW-0347">Helicase</keyword>
<dbReference type="GO" id="GO:0005524">
    <property type="term" value="F:ATP binding"/>
    <property type="evidence" value="ECO:0007669"/>
    <property type="project" value="UniProtKB-KW"/>
</dbReference>
<feature type="non-terminal residue" evidence="8">
    <location>
        <position position="1"/>
    </location>
</feature>
<dbReference type="PANTHER" id="PTHR43788:SF16">
    <property type="entry name" value="HELICASE WITH ZINC FINGER 2"/>
    <property type="match status" value="1"/>
</dbReference>
<sequence length="2047" mass="232268">YRQVGGMCDDEDAYPYYDHRGWRRLRPQQSLEEIYNLLRDFATTDEVVIKAQTKTERADKLLSDNSENHCLCRIKFEQNGQTVGIPEGKFKDCKKIVLLNNNRKYEYNDLVVVRVIEQRVGRPVEGIIKTRYEVIPAYRLYRPEKFIGKRTTVLCIVHLADSFNSWAQPVSDETITRIILPSRAACACAADGDACYVNLLNPEDRGSDKQLFGRVVAIEQQAHKLKHKLLLCRIVPGSYAHMEPLCGTVPRITYDNLHAQRFDAEVTKKFKEHIGKESQGADMEYEERLRFANSNYVTLFSVKLRVDPNTSNVPIFLPRAAVKVNKDNCDKLFLVCYSLWQVGYPYPKGHVVAIINKKDFEPMRDLLLSVQFSLPFIKADEEMEAKLKTEVSKVASEVSKCCSDAGREDCRSLLAITIDDESTRMFDDALSLAAISENVYEIGVHVTDASYYIENNSALDRTAQENLIEIEGNDAVKHSAHLFPQSLSLNWLSLVANQSRKCLSVFFTVRFDKASSSFSIESKRILPTVIKVRCNLKKSQVTKVLTQNESPERRDDKEVASMLKFLCKISIRWRLDRLGEAAFCQSPRTGEPPVDQNFEASCLVEEFILKANFAVAEFLKKEKAGNYPIRVQDPPREADIAAWLRNHGATVDHSSELSRYLYDLLVIVPNEPASSLILDRRDFDDLRVISDKRKFLLRLFSEKQFSHLLPAISAWHRISNRAEYRIVRNEPSKHFSLNTEDYVQFTSPLWRYTDLLIHRHLRVALKVCDQSSIGDAAEDIQKFEQSVNKKEVKLINLQKKRQEIDFGLNLNSNTQRFFPATVESVGEGYISLACSPSTKAAVLSNLIVNPSHLGLFSSPTISEGLMELAWNLRVYYHEDFVRRGQCVAKIDRSVEPQTDRGQLQRDSNSIQDGVTQDVLLKIQSLKRSICEAVGDYSQIDIHDLRLMLAEVGRVEEQVDINEVHSDPGIQRTNILNALIKLHLKLTIGKILKVQLCSDSQTDMQTAVVPQLLEICPNLCICLQHRSRPIPTLVPLALHGAPTSYKDIEHYSKVWLGLLRMESANACISDENVFVIHHVPLTLHWNDRRKKHRAFALFSLSENYCERRGISFAQVEVKSSEENEQISDERLLIEADNRKVSSDYACIRIPETKCNNIIVLHGSVALVYKTGDRFKVIVYLDGKCDEFAEPTGGYKKEVTATVEVIKKPMPLLREELTIANLDETVNDQLSRNLDDNIIMSLIFWSKNSIKRVSRNSGDYFRYLQDYSVRSFAVKVLVESDTNSVPTRRVQAIACNTSQSRAISNSLRFPISLIWGPPGTGKTLTGVLIAYWFSRINRWMDNGSPIHSDDDDTMIDDSDSEFVKIDFPDMNKLRSDYRGYGYTRPKDASSTTKVGKEYLQVKTRRQVLYCGPSNRSVDVVVEYLLDKLGNKCPKVIRVFSKHFEDAQYPTPFYKPDTTRRPTEVTCSDRVRDVSLHELIRKSGSQSARLIRDFDAVFESFNSRQMRDAPSMVTCLTEQADRSPEFCQFLTKNSDEMPPISLLAENRDENANFFDSLKGLVNLYDELVRVEKIKALQEADIVLCTTSSSANGLMQKACKFTQIIIDEAGMCTQPQVLVPLVGKAEAILPPGSPLILLSNKGGSELRPASSYAERLVLLGDHKQLRPIVQCRTASRMGFNMSFMEAHQKDSVMLEEQYRMHPSLADFPAIEFYNSKLITRPSPSWTGVDPDVDLANPTERSKWNGLNVRLLQGRMFDNPREPSKPGVLTSECVNIFHGQWPGLRTQESCRRQGHVYRTLPNKVAKPASVGPEGEEDRLVFLHREGEEELSSAASDEGGEFSRCNRLEVETAVQVYKEIYLRLTGVRRANPASSVAIISQYRYQVSAISTRIRQLKLPMPTVKTVIACQGSEFDYVILSLVRSCPRFLIPRTSVLSWELKFLGFITDENQINVALTRARRGLFIIGNSHLLRVNEMWNRLLKRLDSRGCILKSKEASFPFVGESKQAPWFHPDSAEAKAARANTELKSDSDRGASSDDSPAGGDEDSDCSDY</sequence>
<dbReference type="GO" id="GO:0003723">
    <property type="term" value="F:RNA binding"/>
    <property type="evidence" value="ECO:0007669"/>
    <property type="project" value="InterPro"/>
</dbReference>